<dbReference type="InterPro" id="IPR033738">
    <property type="entry name" value="AsnB_N"/>
</dbReference>
<evidence type="ECO:0000256" key="4">
    <source>
        <dbReference type="ARBA" id="ARBA00022741"/>
    </source>
</evidence>
<comment type="caution">
    <text evidence="9">The sequence shown here is derived from an EMBL/GenBank/DDBJ whole genome shotgun (WGS) entry which is preliminary data.</text>
</comment>
<evidence type="ECO:0000313" key="9">
    <source>
        <dbReference type="EMBL" id="MFD2161013.1"/>
    </source>
</evidence>
<evidence type="ECO:0000313" key="10">
    <source>
        <dbReference type="Proteomes" id="UP001597387"/>
    </source>
</evidence>
<evidence type="ECO:0000256" key="2">
    <source>
        <dbReference type="ARBA" id="ARBA00005752"/>
    </source>
</evidence>
<sequence>MCRILGIVSSKTTLTETYQQVSQMCKILQHGGPDNEGIYQNTDGTVCLGHRRLSILDLSAAGHQPMCSDDKQIWISFNGEIYNFKVLRRELISLGYSFNTNTDTEVILKAYQEWGTQSFSKLKGMFAFALYDERDRQVYLVRDAAGIKPLYFSVNNGDLVFASEIKAFSISDFKFEKDENWKIYLLAFGHIPEPFTTLKGVHSLAKGHYLTWNIADLSYIIKSFKSFSYTKEITDIEEAIFEVKKSLTSSVISHLISDAPIGVFLSGGIDSSILTLIADQYQGTKLNSLSINLQETDYSEKRYQEMVTKTIQGSHNEFFINYKEFIKNFETIVSSMDQPSTDGINSWFVSKYAKENGLKAVLSGLGGDELFGGYPSFQRMDMLSAIKKLPSALIKGTEYHPNHKYKRLYYLSYDNPVGEYLFLRGFFTPPLIASILDADLKEIDSIVNSFPLSKEVSSLSGGNRASWFETNMYMQNQLLKDTDYMSMSHGIEVRVPFLDQDLISTALRIDPKVKFSRQLHKVLLIKAFKDVLPEPVWNRKKMGFSFPFQEWMSRFEQISNPDRYRNKTTKKLIKDFHKGNLHWSSAFALYHINNA</sequence>
<dbReference type="SUPFAM" id="SSF56235">
    <property type="entry name" value="N-terminal nucleophile aminohydrolases (Ntn hydrolases)"/>
    <property type="match status" value="1"/>
</dbReference>
<dbReference type="RefSeq" id="WP_255905344.1">
    <property type="nucleotide sequence ID" value="NZ_JAFMZO010000005.1"/>
</dbReference>
<dbReference type="Pfam" id="PF00733">
    <property type="entry name" value="Asn_synthase"/>
    <property type="match status" value="1"/>
</dbReference>
<keyword evidence="4" id="KW-0547">Nucleotide-binding</keyword>
<dbReference type="InterPro" id="IPR006426">
    <property type="entry name" value="Asn_synth_AEB"/>
</dbReference>
<keyword evidence="6" id="KW-0315">Glutamine amidotransferase</keyword>
<dbReference type="CDD" id="cd00712">
    <property type="entry name" value="AsnB"/>
    <property type="match status" value="1"/>
</dbReference>
<dbReference type="EC" id="6.3.5.4" evidence="3"/>
<organism evidence="9 10">
    <name type="scientific">Paradesertivirga mongoliensis</name>
    <dbReference type="NCBI Taxonomy" id="2100740"/>
    <lineage>
        <taxon>Bacteria</taxon>
        <taxon>Pseudomonadati</taxon>
        <taxon>Bacteroidota</taxon>
        <taxon>Sphingobacteriia</taxon>
        <taxon>Sphingobacteriales</taxon>
        <taxon>Sphingobacteriaceae</taxon>
        <taxon>Paradesertivirga</taxon>
    </lineage>
</organism>
<keyword evidence="9" id="KW-0436">Ligase</keyword>
<dbReference type="PANTHER" id="PTHR43284:SF1">
    <property type="entry name" value="ASPARAGINE SYNTHETASE"/>
    <property type="match status" value="1"/>
</dbReference>
<comment type="similarity">
    <text evidence="2">Belongs to the asparagine synthetase family.</text>
</comment>
<protein>
    <recommendedName>
        <fullName evidence="3">asparagine synthase (glutamine-hydrolyzing)</fullName>
        <ecNumber evidence="3">6.3.5.4</ecNumber>
    </recommendedName>
</protein>
<dbReference type="EMBL" id="JBHUHZ010000001">
    <property type="protein sequence ID" value="MFD2161013.1"/>
    <property type="molecule type" value="Genomic_DNA"/>
</dbReference>
<dbReference type="InterPro" id="IPR029055">
    <property type="entry name" value="Ntn_hydrolases_N"/>
</dbReference>
<dbReference type="Proteomes" id="UP001597387">
    <property type="component" value="Unassembled WGS sequence"/>
</dbReference>
<dbReference type="InterPro" id="IPR017932">
    <property type="entry name" value="GATase_2_dom"/>
</dbReference>
<evidence type="ECO:0000259" key="8">
    <source>
        <dbReference type="PROSITE" id="PS51278"/>
    </source>
</evidence>
<dbReference type="PANTHER" id="PTHR43284">
    <property type="entry name" value="ASPARAGINE SYNTHETASE (GLUTAMINE-HYDROLYZING)"/>
    <property type="match status" value="1"/>
</dbReference>
<comment type="pathway">
    <text evidence="1">Amino-acid biosynthesis; L-asparagine biosynthesis; L-asparagine from L-aspartate (L-Gln route): step 1/1.</text>
</comment>
<dbReference type="Gene3D" id="3.60.20.10">
    <property type="entry name" value="Glutamine Phosphoribosylpyrophosphate, subunit 1, domain 1"/>
    <property type="match status" value="1"/>
</dbReference>
<dbReference type="InterPro" id="IPR001962">
    <property type="entry name" value="Asn_synthase"/>
</dbReference>
<accession>A0ABW4ZG51</accession>
<evidence type="ECO:0000256" key="3">
    <source>
        <dbReference type="ARBA" id="ARBA00012737"/>
    </source>
</evidence>
<evidence type="ECO:0000256" key="1">
    <source>
        <dbReference type="ARBA" id="ARBA00005187"/>
    </source>
</evidence>
<dbReference type="InterPro" id="IPR051786">
    <property type="entry name" value="ASN_synthetase/amidase"/>
</dbReference>
<dbReference type="NCBIfam" id="TIGR01536">
    <property type="entry name" value="asn_synth_AEB"/>
    <property type="match status" value="1"/>
</dbReference>
<dbReference type="SUPFAM" id="SSF52402">
    <property type="entry name" value="Adenine nucleotide alpha hydrolases-like"/>
    <property type="match status" value="1"/>
</dbReference>
<evidence type="ECO:0000256" key="7">
    <source>
        <dbReference type="ARBA" id="ARBA00048741"/>
    </source>
</evidence>
<reference evidence="10" key="1">
    <citation type="journal article" date="2019" name="Int. J. Syst. Evol. Microbiol.">
        <title>The Global Catalogue of Microorganisms (GCM) 10K type strain sequencing project: providing services to taxonomists for standard genome sequencing and annotation.</title>
        <authorList>
            <consortium name="The Broad Institute Genomics Platform"/>
            <consortium name="The Broad Institute Genome Sequencing Center for Infectious Disease"/>
            <person name="Wu L."/>
            <person name="Ma J."/>
        </authorList>
    </citation>
    <scope>NUCLEOTIDE SEQUENCE [LARGE SCALE GENOMIC DNA]</scope>
    <source>
        <strain evidence="10">KCTC 42217</strain>
    </source>
</reference>
<name>A0ABW4ZG51_9SPHI</name>
<keyword evidence="5" id="KW-0067">ATP-binding</keyword>
<dbReference type="Gene3D" id="3.40.50.620">
    <property type="entry name" value="HUPs"/>
    <property type="match status" value="1"/>
</dbReference>
<dbReference type="PROSITE" id="PS51278">
    <property type="entry name" value="GATASE_TYPE_2"/>
    <property type="match status" value="1"/>
</dbReference>
<comment type="catalytic activity">
    <reaction evidence="7">
        <text>L-aspartate + L-glutamine + ATP + H2O = L-asparagine + L-glutamate + AMP + diphosphate + H(+)</text>
        <dbReference type="Rhea" id="RHEA:12228"/>
        <dbReference type="ChEBI" id="CHEBI:15377"/>
        <dbReference type="ChEBI" id="CHEBI:15378"/>
        <dbReference type="ChEBI" id="CHEBI:29985"/>
        <dbReference type="ChEBI" id="CHEBI:29991"/>
        <dbReference type="ChEBI" id="CHEBI:30616"/>
        <dbReference type="ChEBI" id="CHEBI:33019"/>
        <dbReference type="ChEBI" id="CHEBI:58048"/>
        <dbReference type="ChEBI" id="CHEBI:58359"/>
        <dbReference type="ChEBI" id="CHEBI:456215"/>
        <dbReference type="EC" id="6.3.5.4"/>
    </reaction>
</comment>
<dbReference type="GO" id="GO:0004066">
    <property type="term" value="F:asparagine synthase (glutamine-hydrolyzing) activity"/>
    <property type="evidence" value="ECO:0007669"/>
    <property type="project" value="UniProtKB-EC"/>
</dbReference>
<dbReference type="InterPro" id="IPR014729">
    <property type="entry name" value="Rossmann-like_a/b/a_fold"/>
</dbReference>
<proteinExistence type="inferred from homology"/>
<evidence type="ECO:0000256" key="5">
    <source>
        <dbReference type="ARBA" id="ARBA00022840"/>
    </source>
</evidence>
<dbReference type="PIRSF" id="PIRSF001589">
    <property type="entry name" value="Asn_synthetase_glu-h"/>
    <property type="match status" value="1"/>
</dbReference>
<dbReference type="Pfam" id="PF13537">
    <property type="entry name" value="GATase_7"/>
    <property type="match status" value="1"/>
</dbReference>
<gene>
    <name evidence="9" type="primary">asnB</name>
    <name evidence="9" type="ORF">ACFSJU_01315</name>
</gene>
<keyword evidence="10" id="KW-1185">Reference proteome</keyword>
<feature type="domain" description="Glutamine amidotransferase type-2" evidence="8">
    <location>
        <begin position="2"/>
        <end position="215"/>
    </location>
</feature>
<dbReference type="CDD" id="cd01991">
    <property type="entry name" value="Asn_synthase_B_C"/>
    <property type="match status" value="1"/>
</dbReference>
<evidence type="ECO:0000256" key="6">
    <source>
        <dbReference type="ARBA" id="ARBA00022962"/>
    </source>
</evidence>